<evidence type="ECO:0000313" key="1">
    <source>
        <dbReference type="EMBL" id="MBB6170620.1"/>
    </source>
</evidence>
<dbReference type="AlphaFoldDB" id="A0A7W9YEC3"/>
<keyword evidence="2" id="KW-1185">Reference proteome</keyword>
<comment type="caution">
    <text evidence="1">The sequence shown here is derived from an EMBL/GenBank/DDBJ whole genome shotgun (WGS) entry which is preliminary data.</text>
</comment>
<reference evidence="1 2" key="1">
    <citation type="submission" date="2020-08" db="EMBL/GenBank/DDBJ databases">
        <title>Sequencing the genomes of 1000 actinobacteria strains.</title>
        <authorList>
            <person name="Klenk H.-P."/>
        </authorList>
    </citation>
    <scope>NUCLEOTIDE SEQUENCE [LARGE SCALE GENOMIC DNA]</scope>
    <source>
        <strain evidence="1 2">DSM 46659</strain>
    </source>
</reference>
<dbReference type="EMBL" id="JACHDS010000001">
    <property type="protein sequence ID" value="MBB6170620.1"/>
    <property type="molecule type" value="Genomic_DNA"/>
</dbReference>
<proteinExistence type="predicted"/>
<dbReference type="RefSeq" id="WP_184073372.1">
    <property type="nucleotide sequence ID" value="NZ_JACHDS010000001.1"/>
</dbReference>
<sequence length="173" mass="18568">MIKALPIGMVTLATTLSVPQASFADQGEDVELPVVGQADAESGTAFEGSTVEIHPPVTSEDGGYVNVAWTVNAEGGRYNSSVFAKNDVFRYYRGGGVSGVTLTDEASRVRYHPLQDSEQQCVCAATHRPRNYKDVVYDGSSATFWNSYIVADDVTAVTVKVPGFDPVEDVPIE</sequence>
<accession>A0A7W9YEC3</accession>
<dbReference type="Proteomes" id="UP000546642">
    <property type="component" value="Unassembled WGS sequence"/>
</dbReference>
<protein>
    <submittedName>
        <fullName evidence="1">Uncharacterized protein</fullName>
    </submittedName>
</protein>
<organism evidence="1 2">
    <name type="scientific">Nocardiopsis mwathae</name>
    <dbReference type="NCBI Taxonomy" id="1472723"/>
    <lineage>
        <taxon>Bacteria</taxon>
        <taxon>Bacillati</taxon>
        <taxon>Actinomycetota</taxon>
        <taxon>Actinomycetes</taxon>
        <taxon>Streptosporangiales</taxon>
        <taxon>Nocardiopsidaceae</taxon>
        <taxon>Nocardiopsis</taxon>
    </lineage>
</organism>
<evidence type="ECO:0000313" key="2">
    <source>
        <dbReference type="Proteomes" id="UP000546642"/>
    </source>
</evidence>
<name>A0A7W9YEC3_9ACTN</name>
<gene>
    <name evidence="1" type="ORF">HNR23_000680</name>
</gene>